<dbReference type="AlphaFoldDB" id="A0AAE0AVK6"/>
<evidence type="ECO:0000313" key="3">
    <source>
        <dbReference type="EMBL" id="KAK3224897.1"/>
    </source>
</evidence>
<dbReference type="SUPFAM" id="SSF57667">
    <property type="entry name" value="beta-beta-alpha zinc fingers"/>
    <property type="match status" value="1"/>
</dbReference>
<feature type="region of interest" description="Disordered" evidence="1">
    <location>
        <begin position="1"/>
        <end position="45"/>
    </location>
</feature>
<gene>
    <name evidence="3" type="ORF">Dsin_004759</name>
</gene>
<sequence>MSSRPESSVAEGVELTDEKGDAPTKAAQLLPGSSVSATASGKVMPNRRPLQDAWCELCRVDCTSLEILEQHKNGKRHKKNLQKIEELRKWCRINTRNMN</sequence>
<accession>A0AAE0AVK6</accession>
<name>A0AAE0AVK6_9ROSI</name>
<proteinExistence type="predicted"/>
<feature type="domain" description="U1-type" evidence="2">
    <location>
        <begin position="50"/>
        <end position="84"/>
    </location>
</feature>
<dbReference type="InterPro" id="IPR013087">
    <property type="entry name" value="Znf_C2H2_type"/>
</dbReference>
<evidence type="ECO:0000313" key="4">
    <source>
        <dbReference type="Proteomes" id="UP001281410"/>
    </source>
</evidence>
<dbReference type="Proteomes" id="UP001281410">
    <property type="component" value="Unassembled WGS sequence"/>
</dbReference>
<dbReference type="PANTHER" id="PTHR47487:SF12">
    <property type="entry name" value="GLUTENIN, HIGH MOLECULAR WEIGHT SUBUNIT DX5-LIKE"/>
    <property type="match status" value="1"/>
</dbReference>
<protein>
    <recommendedName>
        <fullName evidence="2">U1-type domain-containing protein</fullName>
    </recommendedName>
</protein>
<keyword evidence="4" id="KW-1185">Reference proteome</keyword>
<evidence type="ECO:0000259" key="2">
    <source>
        <dbReference type="SMART" id="SM00451"/>
    </source>
</evidence>
<dbReference type="PANTHER" id="PTHR47487">
    <property type="entry name" value="OS06G0651300 PROTEIN-RELATED"/>
    <property type="match status" value="1"/>
</dbReference>
<dbReference type="Gene3D" id="3.30.160.60">
    <property type="entry name" value="Classic Zinc Finger"/>
    <property type="match status" value="1"/>
</dbReference>
<dbReference type="Pfam" id="PF12874">
    <property type="entry name" value="zf-met"/>
    <property type="match status" value="1"/>
</dbReference>
<dbReference type="EMBL" id="JANJYJ010000002">
    <property type="protein sequence ID" value="KAK3224897.1"/>
    <property type="molecule type" value="Genomic_DNA"/>
</dbReference>
<dbReference type="InterPro" id="IPR036236">
    <property type="entry name" value="Znf_C2H2_sf"/>
</dbReference>
<dbReference type="SMART" id="SM00451">
    <property type="entry name" value="ZnF_U1"/>
    <property type="match status" value="1"/>
</dbReference>
<reference evidence="3" key="1">
    <citation type="journal article" date="2023" name="Plant J.">
        <title>Genome sequences and population genomics provide insights into the demographic history, inbreeding, and mutation load of two 'living fossil' tree species of Dipteronia.</title>
        <authorList>
            <person name="Feng Y."/>
            <person name="Comes H.P."/>
            <person name="Chen J."/>
            <person name="Zhu S."/>
            <person name="Lu R."/>
            <person name="Zhang X."/>
            <person name="Li P."/>
            <person name="Qiu J."/>
            <person name="Olsen K.M."/>
            <person name="Qiu Y."/>
        </authorList>
    </citation>
    <scope>NUCLEOTIDE SEQUENCE</scope>
    <source>
        <strain evidence="3">NBL</strain>
    </source>
</reference>
<dbReference type="GO" id="GO:0008270">
    <property type="term" value="F:zinc ion binding"/>
    <property type="evidence" value="ECO:0007669"/>
    <property type="project" value="InterPro"/>
</dbReference>
<dbReference type="InterPro" id="IPR003604">
    <property type="entry name" value="Matrin/U1-like-C_Znf_C2H2"/>
</dbReference>
<dbReference type="GO" id="GO:0003676">
    <property type="term" value="F:nucleic acid binding"/>
    <property type="evidence" value="ECO:0007669"/>
    <property type="project" value="InterPro"/>
</dbReference>
<comment type="caution">
    <text evidence="3">The sequence shown here is derived from an EMBL/GenBank/DDBJ whole genome shotgun (WGS) entry which is preliminary data.</text>
</comment>
<evidence type="ECO:0000256" key="1">
    <source>
        <dbReference type="SAM" id="MobiDB-lite"/>
    </source>
</evidence>
<organism evidence="3 4">
    <name type="scientific">Dipteronia sinensis</name>
    <dbReference type="NCBI Taxonomy" id="43782"/>
    <lineage>
        <taxon>Eukaryota</taxon>
        <taxon>Viridiplantae</taxon>
        <taxon>Streptophyta</taxon>
        <taxon>Embryophyta</taxon>
        <taxon>Tracheophyta</taxon>
        <taxon>Spermatophyta</taxon>
        <taxon>Magnoliopsida</taxon>
        <taxon>eudicotyledons</taxon>
        <taxon>Gunneridae</taxon>
        <taxon>Pentapetalae</taxon>
        <taxon>rosids</taxon>
        <taxon>malvids</taxon>
        <taxon>Sapindales</taxon>
        <taxon>Sapindaceae</taxon>
        <taxon>Hippocastanoideae</taxon>
        <taxon>Acereae</taxon>
        <taxon>Dipteronia</taxon>
    </lineage>
</organism>